<accession>A0ABT9RQ21</accession>
<dbReference type="EMBL" id="JAUSRE010000003">
    <property type="protein sequence ID" value="MDP9887332.1"/>
    <property type="molecule type" value="Genomic_DNA"/>
</dbReference>
<organism evidence="2 3">
    <name type="scientific">Pseudarthrobacter enclensis</name>
    <dbReference type="NCBI Taxonomy" id="993070"/>
    <lineage>
        <taxon>Bacteria</taxon>
        <taxon>Bacillati</taxon>
        <taxon>Actinomycetota</taxon>
        <taxon>Actinomycetes</taxon>
        <taxon>Micrococcales</taxon>
        <taxon>Micrococcaceae</taxon>
        <taxon>Pseudarthrobacter</taxon>
    </lineage>
</organism>
<gene>
    <name evidence="2" type="ORF">J2X98_000903</name>
</gene>
<keyword evidence="1" id="KW-0472">Membrane</keyword>
<keyword evidence="3" id="KW-1185">Reference proteome</keyword>
<protein>
    <submittedName>
        <fullName evidence="2">Uncharacterized protein</fullName>
    </submittedName>
</protein>
<evidence type="ECO:0000256" key="1">
    <source>
        <dbReference type="SAM" id="Phobius"/>
    </source>
</evidence>
<keyword evidence="1" id="KW-0812">Transmembrane</keyword>
<keyword evidence="1" id="KW-1133">Transmembrane helix</keyword>
<feature type="transmembrane region" description="Helical" evidence="1">
    <location>
        <begin position="6"/>
        <end position="28"/>
    </location>
</feature>
<proteinExistence type="predicted"/>
<comment type="caution">
    <text evidence="2">The sequence shown here is derived from an EMBL/GenBank/DDBJ whole genome shotgun (WGS) entry which is preliminary data.</text>
</comment>
<reference evidence="2 3" key="1">
    <citation type="submission" date="2023-07" db="EMBL/GenBank/DDBJ databases">
        <title>Sorghum-associated microbial communities from plants grown in Nebraska, USA.</title>
        <authorList>
            <person name="Schachtman D."/>
        </authorList>
    </citation>
    <scope>NUCLEOTIDE SEQUENCE [LARGE SCALE GENOMIC DNA]</scope>
    <source>
        <strain evidence="2 3">CC222</strain>
    </source>
</reference>
<evidence type="ECO:0000313" key="3">
    <source>
        <dbReference type="Proteomes" id="UP001226577"/>
    </source>
</evidence>
<dbReference type="Proteomes" id="UP001226577">
    <property type="component" value="Unassembled WGS sequence"/>
</dbReference>
<name>A0ABT9RQ21_9MICC</name>
<evidence type="ECO:0000313" key="2">
    <source>
        <dbReference type="EMBL" id="MDP9887332.1"/>
    </source>
</evidence>
<sequence>MTITDYFMALGGMLASLGCAGLVAAGLIRARARH</sequence>